<dbReference type="EMBL" id="JABDTM020027562">
    <property type="protein sequence ID" value="KAH0810324.1"/>
    <property type="molecule type" value="Genomic_DNA"/>
</dbReference>
<evidence type="ECO:0000313" key="3">
    <source>
        <dbReference type="Proteomes" id="UP000719412"/>
    </source>
</evidence>
<dbReference type="Proteomes" id="UP000719412">
    <property type="component" value="Unassembled WGS sequence"/>
</dbReference>
<name>A0A8J6L3G9_TENMO</name>
<reference evidence="2" key="1">
    <citation type="journal article" date="2020" name="J Insects Food Feed">
        <title>The yellow mealworm (Tenebrio molitor) genome: a resource for the emerging insects as food and feed industry.</title>
        <authorList>
            <person name="Eriksson T."/>
            <person name="Andere A."/>
            <person name="Kelstrup H."/>
            <person name="Emery V."/>
            <person name="Picard C."/>
        </authorList>
    </citation>
    <scope>NUCLEOTIDE SEQUENCE</scope>
    <source>
        <strain evidence="2">Stoneville</strain>
        <tissue evidence="2">Whole head</tissue>
    </source>
</reference>
<organism evidence="2 3">
    <name type="scientific">Tenebrio molitor</name>
    <name type="common">Yellow mealworm beetle</name>
    <dbReference type="NCBI Taxonomy" id="7067"/>
    <lineage>
        <taxon>Eukaryota</taxon>
        <taxon>Metazoa</taxon>
        <taxon>Ecdysozoa</taxon>
        <taxon>Arthropoda</taxon>
        <taxon>Hexapoda</taxon>
        <taxon>Insecta</taxon>
        <taxon>Pterygota</taxon>
        <taxon>Neoptera</taxon>
        <taxon>Endopterygota</taxon>
        <taxon>Coleoptera</taxon>
        <taxon>Polyphaga</taxon>
        <taxon>Cucujiformia</taxon>
        <taxon>Tenebrionidae</taxon>
        <taxon>Tenebrio</taxon>
    </lineage>
</organism>
<protein>
    <submittedName>
        <fullName evidence="2">Uncharacterized protein</fullName>
    </submittedName>
</protein>
<keyword evidence="3" id="KW-1185">Reference proteome</keyword>
<proteinExistence type="predicted"/>
<gene>
    <name evidence="2" type="ORF">GEV33_012467</name>
</gene>
<sequence>MSRVEKAKGIYRVEVQRERVPGLTNPTVCSYHLAEIARKKAPFQLPHQLEPNMKNEEKPTRKTQREGKAERRINDNGKRMG</sequence>
<comment type="caution">
    <text evidence="2">The sequence shown here is derived from an EMBL/GenBank/DDBJ whole genome shotgun (WGS) entry which is preliminary data.</text>
</comment>
<accession>A0A8J6L3G9</accession>
<feature type="region of interest" description="Disordered" evidence="1">
    <location>
        <begin position="42"/>
        <end position="81"/>
    </location>
</feature>
<reference evidence="2" key="2">
    <citation type="submission" date="2021-08" db="EMBL/GenBank/DDBJ databases">
        <authorList>
            <person name="Eriksson T."/>
        </authorList>
    </citation>
    <scope>NUCLEOTIDE SEQUENCE</scope>
    <source>
        <strain evidence="2">Stoneville</strain>
        <tissue evidence="2">Whole head</tissue>
    </source>
</reference>
<dbReference type="AlphaFoldDB" id="A0A8J6L3G9"/>
<evidence type="ECO:0000256" key="1">
    <source>
        <dbReference type="SAM" id="MobiDB-lite"/>
    </source>
</evidence>
<feature type="compositionally biased region" description="Basic and acidic residues" evidence="1">
    <location>
        <begin position="53"/>
        <end position="81"/>
    </location>
</feature>
<evidence type="ECO:0000313" key="2">
    <source>
        <dbReference type="EMBL" id="KAH0810324.1"/>
    </source>
</evidence>